<protein>
    <submittedName>
        <fullName evidence="1">Uncharacterized protein</fullName>
    </submittedName>
</protein>
<name>A0A2P2K996_RHIMU</name>
<evidence type="ECO:0000313" key="1">
    <source>
        <dbReference type="EMBL" id="MBX02325.1"/>
    </source>
</evidence>
<dbReference type="EMBL" id="GGEC01021841">
    <property type="protein sequence ID" value="MBX02325.1"/>
    <property type="molecule type" value="Transcribed_RNA"/>
</dbReference>
<sequence length="82" mass="9587">MCRKVIRQAYCRHKNNRTIAQEPQMIIGIVDIVSVGKERYFFDYSPINLGPYIPLDTISTLDIQNVKFVNNFTSKQRISKHN</sequence>
<organism evidence="1">
    <name type="scientific">Rhizophora mucronata</name>
    <name type="common">Asiatic mangrove</name>
    <dbReference type="NCBI Taxonomy" id="61149"/>
    <lineage>
        <taxon>Eukaryota</taxon>
        <taxon>Viridiplantae</taxon>
        <taxon>Streptophyta</taxon>
        <taxon>Embryophyta</taxon>
        <taxon>Tracheophyta</taxon>
        <taxon>Spermatophyta</taxon>
        <taxon>Magnoliopsida</taxon>
        <taxon>eudicotyledons</taxon>
        <taxon>Gunneridae</taxon>
        <taxon>Pentapetalae</taxon>
        <taxon>rosids</taxon>
        <taxon>fabids</taxon>
        <taxon>Malpighiales</taxon>
        <taxon>Rhizophoraceae</taxon>
        <taxon>Rhizophora</taxon>
    </lineage>
</organism>
<accession>A0A2P2K996</accession>
<dbReference type="AlphaFoldDB" id="A0A2P2K996"/>
<proteinExistence type="predicted"/>
<reference evidence="1" key="1">
    <citation type="submission" date="2018-02" db="EMBL/GenBank/DDBJ databases">
        <title>Rhizophora mucronata_Transcriptome.</title>
        <authorList>
            <person name="Meera S.P."/>
            <person name="Sreeshan A."/>
            <person name="Augustine A."/>
        </authorList>
    </citation>
    <scope>NUCLEOTIDE SEQUENCE</scope>
    <source>
        <tissue evidence="1">Leaf</tissue>
    </source>
</reference>